<proteinExistence type="predicted"/>
<evidence type="ECO:0000313" key="1">
    <source>
        <dbReference type="EMBL" id="MBW8725440.1"/>
    </source>
</evidence>
<dbReference type="Proteomes" id="UP000700706">
    <property type="component" value="Unassembled WGS sequence"/>
</dbReference>
<dbReference type="EMBL" id="JAEKLZ010000171">
    <property type="protein sequence ID" value="MBW8725440.1"/>
    <property type="molecule type" value="Genomic_DNA"/>
</dbReference>
<sequence>MRIANISPGPRFLYARGRARLIEPGETVELDLSAAETESVRQQVEAGLLAVADPATGGEKVARARRPGRGGR</sequence>
<dbReference type="AlphaFoldDB" id="A0A952FLM2"/>
<organism evidence="1 2">
    <name type="scientific">Inquilinus limosus</name>
    <dbReference type="NCBI Taxonomy" id="171674"/>
    <lineage>
        <taxon>Bacteria</taxon>
        <taxon>Pseudomonadati</taxon>
        <taxon>Pseudomonadota</taxon>
        <taxon>Alphaproteobacteria</taxon>
        <taxon>Rhodospirillales</taxon>
        <taxon>Rhodospirillaceae</taxon>
        <taxon>Inquilinus</taxon>
    </lineage>
</organism>
<protein>
    <submittedName>
        <fullName evidence="1">Uncharacterized protein</fullName>
    </submittedName>
</protein>
<accession>A0A952FLM2</accession>
<name>A0A952FLM2_9PROT</name>
<evidence type="ECO:0000313" key="2">
    <source>
        <dbReference type="Proteomes" id="UP000700706"/>
    </source>
</evidence>
<reference evidence="1" key="1">
    <citation type="submission" date="2020-06" db="EMBL/GenBank/DDBJ databases">
        <title>Stable isotope informed genome-resolved metagenomics uncovers potential trophic interactions in rhizosphere soil.</title>
        <authorList>
            <person name="Starr E.P."/>
            <person name="Shi S."/>
            <person name="Blazewicz S.J."/>
            <person name="Koch B.J."/>
            <person name="Probst A.J."/>
            <person name="Hungate B.A."/>
            <person name="Pett-Ridge J."/>
            <person name="Firestone M.K."/>
            <person name="Banfield J.F."/>
        </authorList>
    </citation>
    <scope>NUCLEOTIDE SEQUENCE</scope>
    <source>
        <strain evidence="1">YM_69_17</strain>
    </source>
</reference>
<comment type="caution">
    <text evidence="1">The sequence shown here is derived from an EMBL/GenBank/DDBJ whole genome shotgun (WGS) entry which is preliminary data.</text>
</comment>
<gene>
    <name evidence="1" type="ORF">JF625_09840</name>
</gene>